<gene>
    <name evidence="1" type="ORF">ACFO6W_17045</name>
</gene>
<protein>
    <recommendedName>
        <fullName evidence="3">Glycosyltransferase family 2 protein</fullName>
    </recommendedName>
</protein>
<comment type="caution">
    <text evidence="1">The sequence shown here is derived from an EMBL/GenBank/DDBJ whole genome shotgun (WGS) entry which is preliminary data.</text>
</comment>
<reference evidence="2" key="1">
    <citation type="journal article" date="2019" name="Int. J. Syst. Evol. Microbiol.">
        <title>The Global Catalogue of Microorganisms (GCM) 10K type strain sequencing project: providing services to taxonomists for standard genome sequencing and annotation.</title>
        <authorList>
            <consortium name="The Broad Institute Genomics Platform"/>
            <consortium name="The Broad Institute Genome Sequencing Center for Infectious Disease"/>
            <person name="Wu L."/>
            <person name="Ma J."/>
        </authorList>
    </citation>
    <scope>NUCLEOTIDE SEQUENCE [LARGE SCALE GENOMIC DNA]</scope>
    <source>
        <strain evidence="2">CCUG 66188</strain>
    </source>
</reference>
<dbReference type="Proteomes" id="UP001596023">
    <property type="component" value="Unassembled WGS sequence"/>
</dbReference>
<keyword evidence="2" id="KW-1185">Reference proteome</keyword>
<organism evidence="1 2">
    <name type="scientific">Dysgonomonas termitidis</name>
    <dbReference type="NCBI Taxonomy" id="1516126"/>
    <lineage>
        <taxon>Bacteria</taxon>
        <taxon>Pseudomonadati</taxon>
        <taxon>Bacteroidota</taxon>
        <taxon>Bacteroidia</taxon>
        <taxon>Bacteroidales</taxon>
        <taxon>Dysgonomonadaceae</taxon>
        <taxon>Dysgonomonas</taxon>
    </lineage>
</organism>
<name>A0ABV9KZF1_9BACT</name>
<dbReference type="RefSeq" id="WP_379998598.1">
    <property type="nucleotide sequence ID" value="NZ_JBHSGN010000100.1"/>
</dbReference>
<sequence length="260" mass="30252">MRILLLTGSINAKLASPVMTKIVNIEDRRNQYLNTIKRYIKESDFDTIIFCENTKSDFPVEECQDLADEYGKQIEFIFFLGNVTCINKQGKGFGDGECIEYAINHSKYLQDDSACFYKVTGRLFVENINDILKNSYKNENCFYRLGFKALTVGTFFFKVQVGFFKKNLMTEYKFVNDSDGRYLEVIYYDILIREKVRAFNPYPYINGLSASTGESYLKTLKLNKRTSYIFNSLGLYRVNGIWSSLFNFIKKKLLLKNTIS</sequence>
<proteinExistence type="predicted"/>
<evidence type="ECO:0008006" key="3">
    <source>
        <dbReference type="Google" id="ProtNLM"/>
    </source>
</evidence>
<accession>A0ABV9KZF1</accession>
<evidence type="ECO:0000313" key="2">
    <source>
        <dbReference type="Proteomes" id="UP001596023"/>
    </source>
</evidence>
<dbReference type="EMBL" id="JBHSGN010000100">
    <property type="protein sequence ID" value="MFC4675401.1"/>
    <property type="molecule type" value="Genomic_DNA"/>
</dbReference>
<evidence type="ECO:0000313" key="1">
    <source>
        <dbReference type="EMBL" id="MFC4675401.1"/>
    </source>
</evidence>